<reference evidence="2" key="1">
    <citation type="submission" date="2020-11" db="EMBL/GenBank/DDBJ databases">
        <authorList>
            <person name="Tran Van P."/>
        </authorList>
    </citation>
    <scope>NUCLEOTIDE SEQUENCE</scope>
</reference>
<evidence type="ECO:0000313" key="2">
    <source>
        <dbReference type="EMBL" id="CAD7569615.1"/>
    </source>
</evidence>
<organism evidence="2">
    <name type="scientific">Timema californicum</name>
    <name type="common">California timema</name>
    <name type="synonym">Walking stick</name>
    <dbReference type="NCBI Taxonomy" id="61474"/>
    <lineage>
        <taxon>Eukaryota</taxon>
        <taxon>Metazoa</taxon>
        <taxon>Ecdysozoa</taxon>
        <taxon>Arthropoda</taxon>
        <taxon>Hexapoda</taxon>
        <taxon>Insecta</taxon>
        <taxon>Pterygota</taxon>
        <taxon>Neoptera</taxon>
        <taxon>Polyneoptera</taxon>
        <taxon>Phasmatodea</taxon>
        <taxon>Timematodea</taxon>
        <taxon>Timematoidea</taxon>
        <taxon>Timematidae</taxon>
        <taxon>Timema</taxon>
    </lineage>
</organism>
<gene>
    <name evidence="2" type="ORF">TCMB3V08_LOCUS2345</name>
</gene>
<dbReference type="AlphaFoldDB" id="A0A7R9IZH9"/>
<accession>A0A7R9IZH9</accession>
<dbReference type="EMBL" id="OE179739">
    <property type="protein sequence ID" value="CAD7569615.1"/>
    <property type="molecule type" value="Genomic_DNA"/>
</dbReference>
<protein>
    <submittedName>
        <fullName evidence="2">(California timema) hypothetical protein</fullName>
    </submittedName>
</protein>
<proteinExistence type="predicted"/>
<feature type="region of interest" description="Disordered" evidence="1">
    <location>
        <begin position="1"/>
        <end position="21"/>
    </location>
</feature>
<evidence type="ECO:0000256" key="1">
    <source>
        <dbReference type="SAM" id="MobiDB-lite"/>
    </source>
</evidence>
<name>A0A7R9IZH9_TIMCA</name>
<sequence length="77" mass="8688">MTGPLEATELTRTEGAHPQDYTRSNRSTWLVACLACLLVWVRRPITQPWSSPVHGPSAVREIDHCTRNPYRTLALSD</sequence>